<dbReference type="EMBL" id="GL377303">
    <property type="protein sequence ID" value="EFJ00472.1"/>
    <property type="molecule type" value="Genomic_DNA"/>
</dbReference>
<evidence type="ECO:0000313" key="2">
    <source>
        <dbReference type="EMBL" id="EFJ00472.1"/>
    </source>
</evidence>
<dbReference type="Proteomes" id="UP000007431">
    <property type="component" value="Unassembled WGS sequence"/>
</dbReference>
<feature type="compositionally biased region" description="Acidic residues" evidence="1">
    <location>
        <begin position="153"/>
        <end position="212"/>
    </location>
</feature>
<dbReference type="HOGENOM" id="CLU_561582_0_0_1"/>
<dbReference type="InParanoid" id="D8PT88"/>
<feature type="compositionally biased region" description="Low complexity" evidence="1">
    <location>
        <begin position="70"/>
        <end position="89"/>
    </location>
</feature>
<dbReference type="eggNOG" id="ENOG502T115">
    <property type="taxonomic scope" value="Eukaryota"/>
</dbReference>
<feature type="compositionally biased region" description="Polar residues" evidence="1">
    <location>
        <begin position="258"/>
        <end position="284"/>
    </location>
</feature>
<sequence length="486" mass="53872">MAPRRFVTQTAHKDAISLASSLAFNSGNREAPWYGVQNRYLSDLLSATMTLFPQYRIDLHSSLWKKPLKASSAPNSAAPASAPTSTAAPPAAPDPVSTIPDSSTADASEPEVVDLHLDDNSDPEELDAMTVDTHETDESEDEHIRARAIAALDSEEVQAETVDEVDASDGSTDDEDEDEDENEDEDEDDGERAVDVDADDEGDWEDVDDDFEGEHGNEQRGAQEDGVDEPEDEDARAPAHTSVPVVHGPQLRYRASRAQASGQTAADETDTSSPVRRASHQYTSPFPDDKSDTSRKTDKDKKGFHRKPDFCITHTISANMRSTPADGEDAELHAVRFEIHCGRQTQHRCIILIEEDKRAPSRKLTGRQRAMKVKRELSSATFQLITYMSAYFYAVPHSPGVIGRVTSGIHWKWLLVKPKDVPKYDPIARAPRRDPPNETLHDLLIKQYSNAPTYHLGSNISDTALNDMRTKLYTLARDCTKAHENK</sequence>
<evidence type="ECO:0000256" key="1">
    <source>
        <dbReference type="SAM" id="MobiDB-lite"/>
    </source>
</evidence>
<feature type="non-terminal residue" evidence="2">
    <location>
        <position position="486"/>
    </location>
</feature>
<feature type="compositionally biased region" description="Acidic residues" evidence="1">
    <location>
        <begin position="225"/>
        <end position="234"/>
    </location>
</feature>
<dbReference type="KEGG" id="scm:SCHCO_02605008"/>
<organism evidence="3">
    <name type="scientific">Schizophyllum commune (strain H4-8 / FGSC 9210)</name>
    <name type="common">Split gill fungus</name>
    <dbReference type="NCBI Taxonomy" id="578458"/>
    <lineage>
        <taxon>Eukaryota</taxon>
        <taxon>Fungi</taxon>
        <taxon>Dikarya</taxon>
        <taxon>Basidiomycota</taxon>
        <taxon>Agaricomycotina</taxon>
        <taxon>Agaricomycetes</taxon>
        <taxon>Agaricomycetidae</taxon>
        <taxon>Agaricales</taxon>
        <taxon>Schizophyllaceae</taxon>
        <taxon>Schizophyllum</taxon>
    </lineage>
</organism>
<name>D8PT88_SCHCM</name>
<keyword evidence="3" id="KW-1185">Reference proteome</keyword>
<evidence type="ECO:0000313" key="3">
    <source>
        <dbReference type="Proteomes" id="UP000007431"/>
    </source>
</evidence>
<dbReference type="VEuPathDB" id="FungiDB:SCHCODRAFT_02605008"/>
<accession>D8PT88</accession>
<dbReference type="OrthoDB" id="3049502at2759"/>
<dbReference type="RefSeq" id="XP_003035374.1">
    <property type="nucleotide sequence ID" value="XM_003035328.1"/>
</dbReference>
<proteinExistence type="predicted"/>
<reference evidence="2 3" key="1">
    <citation type="journal article" date="2010" name="Nat. Biotechnol.">
        <title>Genome sequence of the model mushroom Schizophyllum commune.</title>
        <authorList>
            <person name="Ohm R.A."/>
            <person name="de Jong J.F."/>
            <person name="Lugones L.G."/>
            <person name="Aerts A."/>
            <person name="Kothe E."/>
            <person name="Stajich J.E."/>
            <person name="de Vries R.P."/>
            <person name="Record E."/>
            <person name="Levasseur A."/>
            <person name="Baker S.E."/>
            <person name="Bartholomew K.A."/>
            <person name="Coutinho P.M."/>
            <person name="Erdmann S."/>
            <person name="Fowler T.J."/>
            <person name="Gathman A.C."/>
            <person name="Lombard V."/>
            <person name="Henrissat B."/>
            <person name="Knabe N."/>
            <person name="Kuees U."/>
            <person name="Lilly W.W."/>
            <person name="Lindquist E."/>
            <person name="Lucas S."/>
            <person name="Magnuson J.K."/>
            <person name="Piumi F."/>
            <person name="Raudaskoski M."/>
            <person name="Salamov A."/>
            <person name="Schmutz J."/>
            <person name="Schwarze F.W.M.R."/>
            <person name="vanKuyk P.A."/>
            <person name="Horton J.S."/>
            <person name="Grigoriev I.V."/>
            <person name="Woesten H.A.B."/>
        </authorList>
    </citation>
    <scope>NUCLEOTIDE SEQUENCE [LARGE SCALE GENOMIC DNA]</scope>
    <source>
        <strain evidence="3">H4-8 / FGSC 9210</strain>
    </source>
</reference>
<feature type="compositionally biased region" description="Basic and acidic residues" evidence="1">
    <location>
        <begin position="287"/>
        <end position="306"/>
    </location>
</feature>
<dbReference type="AlphaFoldDB" id="D8PT88"/>
<feature type="compositionally biased region" description="Basic and acidic residues" evidence="1">
    <location>
        <begin position="213"/>
        <end position="223"/>
    </location>
</feature>
<protein>
    <submittedName>
        <fullName evidence="2">Uncharacterized protein</fullName>
    </submittedName>
</protein>
<dbReference type="GeneID" id="9594626"/>
<feature type="region of interest" description="Disordered" evidence="1">
    <location>
        <begin position="69"/>
        <end position="306"/>
    </location>
</feature>
<gene>
    <name evidence="2" type="ORF">SCHCODRAFT_106007</name>
</gene>
<dbReference type="OMA" id="CIVNIEF"/>